<feature type="chain" id="PRO_5045760448" evidence="13">
    <location>
        <begin position="32"/>
        <end position="740"/>
    </location>
</feature>
<protein>
    <submittedName>
        <fullName evidence="16">TonB-dependent receptor</fullName>
    </submittedName>
</protein>
<feature type="signal peptide" evidence="13">
    <location>
        <begin position="1"/>
        <end position="31"/>
    </location>
</feature>
<comment type="similarity">
    <text evidence="11 12">Belongs to the TonB-dependent receptor family.</text>
</comment>
<evidence type="ECO:0000256" key="13">
    <source>
        <dbReference type="SAM" id="SignalP"/>
    </source>
</evidence>
<keyword evidence="7" id="KW-0406">Ion transport</keyword>
<sequence>MTKHPKFNPSRIVAGMLIAGASASLTPAALAQDEGAVLEEVMVTARKTAESMQSIPVAVTAFSGETINDLIMRDIRELEGMVPNVVIDSVAVAPGAASLYIRGVGTQEVEKSFDPAVGVVIDGVPLSFVNGSMANTYDFQSIEVLRGPQGTLFGKNTTGGVFNITRTRPTGELGLSYELTAGNDGREDVKGVFNFPLGNMLAGKIGYSSQEGGGSYKNITLEKEVGNRDNQEVTATLLFTPVESFEALFTYTNYKDENDGIGLKNLASLTAGAPVNDPELVCAAFGALGGCAGDEALDEYTQDYFEPIDFEADTYTLRMDWELGMGTITSITGYQETDESVPTDFDGSPVPFFHAVRDQEAEQKSTELRFASNDSLSENFDFVTGLFWAEDEYALIQNTAIAFGSQLNLANNFHEKEAWAIFGEAHYTFADKWTVTAGGRYTEEEKDYSGILWSSFDGGANFLFQEEAGGKKKWDEATYKLGLDYALNDDVLTYFSFTQGFRSGGFNGRNSNESNIGPYDPEYVDNYEIGMKGDFLDNTLRFNLAAFYVDYQDKQEEVIQEYDGASVTVVNNAATVESQGIEGELTWVATENFQINANFGYLDASYDEYIADLNGDGTATDNSHIELRRTPEWTAGVSGLYSANIGPGTLSLFANYRYTDEYWTDTSNDPRGLLDERAVLDATISYNWEWDTDRNVKISLFGRDLTDELAYNSSVTIPGLISFSSITGGREYGMQISGNF</sequence>
<dbReference type="InterPro" id="IPR036942">
    <property type="entry name" value="Beta-barrel_TonB_sf"/>
</dbReference>
<evidence type="ECO:0000313" key="17">
    <source>
        <dbReference type="Proteomes" id="UP001143362"/>
    </source>
</evidence>
<name>A0ABT3TE85_9GAMM</name>
<keyword evidence="4" id="KW-0410">Iron transport</keyword>
<dbReference type="Proteomes" id="UP001143362">
    <property type="component" value="Unassembled WGS sequence"/>
</dbReference>
<dbReference type="InterPro" id="IPR000531">
    <property type="entry name" value="Beta-barrel_TonB"/>
</dbReference>
<feature type="domain" description="TonB-dependent receptor-like beta-barrel" evidence="14">
    <location>
        <begin position="302"/>
        <end position="699"/>
    </location>
</feature>
<dbReference type="PANTHER" id="PTHR32552:SF81">
    <property type="entry name" value="TONB-DEPENDENT OUTER MEMBRANE RECEPTOR"/>
    <property type="match status" value="1"/>
</dbReference>
<keyword evidence="16" id="KW-0675">Receptor</keyword>
<organism evidence="16 17">
    <name type="scientific">Candidatus Litorirhabdus singularis</name>
    <dbReference type="NCBI Taxonomy" id="2518993"/>
    <lineage>
        <taxon>Bacteria</taxon>
        <taxon>Pseudomonadati</taxon>
        <taxon>Pseudomonadota</taxon>
        <taxon>Gammaproteobacteria</taxon>
        <taxon>Cellvibrionales</taxon>
        <taxon>Halieaceae</taxon>
        <taxon>Candidatus Litorirhabdus</taxon>
    </lineage>
</organism>
<evidence type="ECO:0000256" key="10">
    <source>
        <dbReference type="ARBA" id="ARBA00023237"/>
    </source>
</evidence>
<proteinExistence type="inferred from homology"/>
<keyword evidence="2 11" id="KW-0813">Transport</keyword>
<dbReference type="PROSITE" id="PS52016">
    <property type="entry name" value="TONB_DEPENDENT_REC_3"/>
    <property type="match status" value="1"/>
</dbReference>
<feature type="domain" description="TonB-dependent receptor plug" evidence="15">
    <location>
        <begin position="53"/>
        <end position="161"/>
    </location>
</feature>
<keyword evidence="3 11" id="KW-1134">Transmembrane beta strand</keyword>
<evidence type="ECO:0000256" key="3">
    <source>
        <dbReference type="ARBA" id="ARBA00022452"/>
    </source>
</evidence>
<dbReference type="SUPFAM" id="SSF56935">
    <property type="entry name" value="Porins"/>
    <property type="match status" value="1"/>
</dbReference>
<keyword evidence="17" id="KW-1185">Reference proteome</keyword>
<evidence type="ECO:0000256" key="6">
    <source>
        <dbReference type="ARBA" id="ARBA00023004"/>
    </source>
</evidence>
<comment type="subcellular location">
    <subcellularLocation>
        <location evidence="1 11">Cell outer membrane</location>
        <topology evidence="1 11">Multi-pass membrane protein</topology>
    </subcellularLocation>
</comment>
<evidence type="ECO:0000256" key="9">
    <source>
        <dbReference type="ARBA" id="ARBA00023136"/>
    </source>
</evidence>
<evidence type="ECO:0000256" key="11">
    <source>
        <dbReference type="PROSITE-ProRule" id="PRU01360"/>
    </source>
</evidence>
<dbReference type="Pfam" id="PF07715">
    <property type="entry name" value="Plug"/>
    <property type="match status" value="1"/>
</dbReference>
<evidence type="ECO:0000256" key="8">
    <source>
        <dbReference type="ARBA" id="ARBA00023077"/>
    </source>
</evidence>
<evidence type="ECO:0000313" key="16">
    <source>
        <dbReference type="EMBL" id="MCX2980135.1"/>
    </source>
</evidence>
<evidence type="ECO:0000256" key="4">
    <source>
        <dbReference type="ARBA" id="ARBA00022496"/>
    </source>
</evidence>
<dbReference type="RefSeq" id="WP_279244114.1">
    <property type="nucleotide sequence ID" value="NZ_SHNN01000001.1"/>
</dbReference>
<reference evidence="16" key="1">
    <citation type="submission" date="2019-02" db="EMBL/GenBank/DDBJ databases">
        <authorList>
            <person name="Li S.-H."/>
        </authorList>
    </citation>
    <scope>NUCLEOTIDE SEQUENCE</scope>
    <source>
        <strain evidence="16">IMCC14734</strain>
    </source>
</reference>
<evidence type="ECO:0000256" key="2">
    <source>
        <dbReference type="ARBA" id="ARBA00022448"/>
    </source>
</evidence>
<evidence type="ECO:0000259" key="14">
    <source>
        <dbReference type="Pfam" id="PF00593"/>
    </source>
</evidence>
<gene>
    <name evidence="16" type="ORF">EYC98_04555</name>
</gene>
<keyword evidence="6" id="KW-0408">Iron</keyword>
<accession>A0ABT3TE85</accession>
<keyword evidence="5 11" id="KW-0812">Transmembrane</keyword>
<comment type="caution">
    <text evidence="16">The sequence shown here is derived from an EMBL/GenBank/DDBJ whole genome shotgun (WGS) entry which is preliminary data.</text>
</comment>
<dbReference type="Gene3D" id="2.40.170.20">
    <property type="entry name" value="TonB-dependent receptor, beta-barrel domain"/>
    <property type="match status" value="1"/>
</dbReference>
<keyword evidence="8 12" id="KW-0798">TonB box</keyword>
<evidence type="ECO:0000256" key="5">
    <source>
        <dbReference type="ARBA" id="ARBA00022692"/>
    </source>
</evidence>
<keyword evidence="9 11" id="KW-0472">Membrane</keyword>
<evidence type="ECO:0000256" key="7">
    <source>
        <dbReference type="ARBA" id="ARBA00023065"/>
    </source>
</evidence>
<dbReference type="PANTHER" id="PTHR32552">
    <property type="entry name" value="FERRICHROME IRON RECEPTOR-RELATED"/>
    <property type="match status" value="1"/>
</dbReference>
<keyword evidence="13" id="KW-0732">Signal</keyword>
<dbReference type="CDD" id="cd01347">
    <property type="entry name" value="ligand_gated_channel"/>
    <property type="match status" value="1"/>
</dbReference>
<dbReference type="EMBL" id="SHNN01000001">
    <property type="protein sequence ID" value="MCX2980135.1"/>
    <property type="molecule type" value="Genomic_DNA"/>
</dbReference>
<evidence type="ECO:0000256" key="1">
    <source>
        <dbReference type="ARBA" id="ARBA00004571"/>
    </source>
</evidence>
<dbReference type="Pfam" id="PF00593">
    <property type="entry name" value="TonB_dep_Rec_b-barrel"/>
    <property type="match status" value="1"/>
</dbReference>
<dbReference type="InterPro" id="IPR039426">
    <property type="entry name" value="TonB-dep_rcpt-like"/>
</dbReference>
<evidence type="ECO:0000256" key="12">
    <source>
        <dbReference type="RuleBase" id="RU003357"/>
    </source>
</evidence>
<evidence type="ECO:0000259" key="15">
    <source>
        <dbReference type="Pfam" id="PF07715"/>
    </source>
</evidence>
<keyword evidence="10 11" id="KW-0998">Cell outer membrane</keyword>
<dbReference type="InterPro" id="IPR012910">
    <property type="entry name" value="Plug_dom"/>
</dbReference>